<dbReference type="InterPro" id="IPR053151">
    <property type="entry name" value="RNase_H-like"/>
</dbReference>
<dbReference type="Proteomes" id="UP000436088">
    <property type="component" value="Unassembled WGS sequence"/>
</dbReference>
<dbReference type="Pfam" id="PF13456">
    <property type="entry name" value="RVT_3"/>
    <property type="match status" value="1"/>
</dbReference>
<dbReference type="EMBL" id="VEPZ02000814">
    <property type="protein sequence ID" value="KAE8718225.1"/>
    <property type="molecule type" value="Genomic_DNA"/>
</dbReference>
<evidence type="ECO:0000313" key="3">
    <source>
        <dbReference type="Proteomes" id="UP000436088"/>
    </source>
</evidence>
<dbReference type="AlphaFoldDB" id="A0A6A3BPH1"/>
<dbReference type="GO" id="GO:0004523">
    <property type="term" value="F:RNA-DNA hybrid ribonuclease activity"/>
    <property type="evidence" value="ECO:0007669"/>
    <property type="project" value="InterPro"/>
</dbReference>
<evidence type="ECO:0000259" key="1">
    <source>
        <dbReference type="Pfam" id="PF13456"/>
    </source>
</evidence>
<evidence type="ECO:0000313" key="2">
    <source>
        <dbReference type="EMBL" id="KAE8718225.1"/>
    </source>
</evidence>
<name>A0A6A3BPH1_HIBSY</name>
<keyword evidence="3" id="KW-1185">Reference proteome</keyword>
<dbReference type="InterPro" id="IPR012337">
    <property type="entry name" value="RNaseH-like_sf"/>
</dbReference>
<dbReference type="GO" id="GO:0003676">
    <property type="term" value="F:nucleic acid binding"/>
    <property type="evidence" value="ECO:0007669"/>
    <property type="project" value="InterPro"/>
</dbReference>
<reference evidence="2" key="1">
    <citation type="submission" date="2019-09" db="EMBL/GenBank/DDBJ databases">
        <title>Draft genome information of white flower Hibiscus syriacus.</title>
        <authorList>
            <person name="Kim Y.-M."/>
        </authorList>
    </citation>
    <scope>NUCLEOTIDE SEQUENCE [LARGE SCALE GENOMIC DNA]</scope>
    <source>
        <strain evidence="2">YM2019G1</strain>
    </source>
</reference>
<dbReference type="SUPFAM" id="SSF53098">
    <property type="entry name" value="Ribonuclease H-like"/>
    <property type="match status" value="1"/>
</dbReference>
<dbReference type="InterPro" id="IPR002156">
    <property type="entry name" value="RNaseH_domain"/>
</dbReference>
<proteinExistence type="predicted"/>
<dbReference type="PANTHER" id="PTHR47723:SF19">
    <property type="entry name" value="POLYNUCLEOTIDYL TRANSFERASE, RIBONUCLEASE H-LIKE SUPERFAMILY PROTEIN"/>
    <property type="match status" value="1"/>
</dbReference>
<accession>A0A6A3BPH1</accession>
<protein>
    <recommendedName>
        <fullName evidence="1">RNase H type-1 domain-containing protein</fullName>
    </recommendedName>
</protein>
<sequence>MPGRICVNTDGAAANNFMQSAAGGSFGDCDGNWQLGFIRSIDYCSPLQSEQWGILTGLSIAWNEKIIIQSDCFIVVRLINEGDDSDSNRSLIRAIWRARWTTHLQASSAEGHAWSSLF</sequence>
<dbReference type="CDD" id="cd06222">
    <property type="entry name" value="RNase_H_like"/>
    <property type="match status" value="1"/>
</dbReference>
<dbReference type="InterPro" id="IPR036397">
    <property type="entry name" value="RNaseH_sf"/>
</dbReference>
<dbReference type="Gene3D" id="3.30.420.10">
    <property type="entry name" value="Ribonuclease H-like superfamily/Ribonuclease H"/>
    <property type="match status" value="1"/>
</dbReference>
<dbReference type="PANTHER" id="PTHR47723">
    <property type="entry name" value="OS05G0353850 PROTEIN"/>
    <property type="match status" value="1"/>
</dbReference>
<comment type="caution">
    <text evidence="2">The sequence shown here is derived from an EMBL/GenBank/DDBJ whole genome shotgun (WGS) entry which is preliminary data.</text>
</comment>
<organism evidence="2 3">
    <name type="scientific">Hibiscus syriacus</name>
    <name type="common">Rose of Sharon</name>
    <dbReference type="NCBI Taxonomy" id="106335"/>
    <lineage>
        <taxon>Eukaryota</taxon>
        <taxon>Viridiplantae</taxon>
        <taxon>Streptophyta</taxon>
        <taxon>Embryophyta</taxon>
        <taxon>Tracheophyta</taxon>
        <taxon>Spermatophyta</taxon>
        <taxon>Magnoliopsida</taxon>
        <taxon>eudicotyledons</taxon>
        <taxon>Gunneridae</taxon>
        <taxon>Pentapetalae</taxon>
        <taxon>rosids</taxon>
        <taxon>malvids</taxon>
        <taxon>Malvales</taxon>
        <taxon>Malvaceae</taxon>
        <taxon>Malvoideae</taxon>
        <taxon>Hibiscus</taxon>
    </lineage>
</organism>
<gene>
    <name evidence="2" type="ORF">F3Y22_tig00110017pilonHSYRG00180</name>
</gene>
<feature type="domain" description="RNase H type-1" evidence="1">
    <location>
        <begin position="8"/>
        <end position="96"/>
    </location>
</feature>
<dbReference type="InterPro" id="IPR044730">
    <property type="entry name" value="RNase_H-like_dom_plant"/>
</dbReference>